<name>A0A561Q4A8_9BACT</name>
<dbReference type="InterPro" id="IPR008969">
    <property type="entry name" value="CarboxyPept-like_regulatory"/>
</dbReference>
<dbReference type="InterPro" id="IPR023997">
    <property type="entry name" value="TonB-dep_OMP_SusC/RagA_CS"/>
</dbReference>
<keyword evidence="2 8" id="KW-0813">Transport</keyword>
<keyword evidence="5" id="KW-0732">Signal</keyword>
<dbReference type="InterPro" id="IPR037066">
    <property type="entry name" value="Plug_dom_sf"/>
</dbReference>
<dbReference type="PANTHER" id="PTHR30069">
    <property type="entry name" value="TONB-DEPENDENT OUTER MEMBRANE RECEPTOR"/>
    <property type="match status" value="1"/>
</dbReference>
<dbReference type="Proteomes" id="UP000320811">
    <property type="component" value="Unassembled WGS sequence"/>
</dbReference>
<dbReference type="EMBL" id="VIWO01000001">
    <property type="protein sequence ID" value="TWF45159.1"/>
    <property type="molecule type" value="Genomic_DNA"/>
</dbReference>
<dbReference type="OrthoDB" id="601301at2"/>
<keyword evidence="4 8" id="KW-0812">Transmembrane</keyword>
<keyword evidence="13" id="KW-1185">Reference proteome</keyword>
<dbReference type="Pfam" id="PF07660">
    <property type="entry name" value="STN"/>
    <property type="match status" value="1"/>
</dbReference>
<proteinExistence type="inferred from homology"/>
<comment type="similarity">
    <text evidence="8">Belongs to the TonB-dependent receptor family.</text>
</comment>
<dbReference type="Pfam" id="PF07715">
    <property type="entry name" value="Plug"/>
    <property type="match status" value="1"/>
</dbReference>
<dbReference type="GO" id="GO:0044718">
    <property type="term" value="P:siderophore transmembrane transport"/>
    <property type="evidence" value="ECO:0007669"/>
    <property type="project" value="TreeGrafter"/>
</dbReference>
<dbReference type="InterPro" id="IPR011662">
    <property type="entry name" value="Secretin/TonB_short_N"/>
</dbReference>
<evidence type="ECO:0000259" key="11">
    <source>
        <dbReference type="Pfam" id="PF07715"/>
    </source>
</evidence>
<keyword evidence="3 8" id="KW-1134">Transmembrane beta strand</keyword>
<dbReference type="SUPFAM" id="SSF56935">
    <property type="entry name" value="Porins"/>
    <property type="match status" value="1"/>
</dbReference>
<accession>A0A561Q4A8</accession>
<keyword evidence="7 8" id="KW-0998">Cell outer membrane</keyword>
<dbReference type="GO" id="GO:0009279">
    <property type="term" value="C:cell outer membrane"/>
    <property type="evidence" value="ECO:0007669"/>
    <property type="project" value="UniProtKB-SubCell"/>
</dbReference>
<evidence type="ECO:0000256" key="6">
    <source>
        <dbReference type="ARBA" id="ARBA00023136"/>
    </source>
</evidence>
<evidence type="ECO:0000256" key="8">
    <source>
        <dbReference type="PROSITE-ProRule" id="PRU01360"/>
    </source>
</evidence>
<feature type="transmembrane region" description="Helical" evidence="9">
    <location>
        <begin position="31"/>
        <end position="49"/>
    </location>
</feature>
<comment type="caution">
    <text evidence="12">The sequence shown here is derived from an EMBL/GenBank/DDBJ whole genome shotgun (WGS) entry which is preliminary data.</text>
</comment>
<evidence type="ECO:0000256" key="5">
    <source>
        <dbReference type="ARBA" id="ARBA00022729"/>
    </source>
</evidence>
<evidence type="ECO:0000313" key="12">
    <source>
        <dbReference type="EMBL" id="TWF45159.1"/>
    </source>
</evidence>
<comment type="subcellular location">
    <subcellularLocation>
        <location evidence="1 8">Cell outer membrane</location>
        <topology evidence="1 8">Multi-pass membrane protein</topology>
    </subcellularLocation>
</comment>
<organism evidence="12 13">
    <name type="scientific">Chitinophaga polysaccharea</name>
    <dbReference type="NCBI Taxonomy" id="1293035"/>
    <lineage>
        <taxon>Bacteria</taxon>
        <taxon>Pseudomonadati</taxon>
        <taxon>Bacteroidota</taxon>
        <taxon>Chitinophagia</taxon>
        <taxon>Chitinophagales</taxon>
        <taxon>Chitinophagaceae</taxon>
        <taxon>Chitinophaga</taxon>
    </lineage>
</organism>
<evidence type="ECO:0000313" key="13">
    <source>
        <dbReference type="Proteomes" id="UP000320811"/>
    </source>
</evidence>
<feature type="domain" description="TonB-dependent receptor plug" evidence="11">
    <location>
        <begin position="240"/>
        <end position="344"/>
    </location>
</feature>
<dbReference type="InterPro" id="IPR023996">
    <property type="entry name" value="TonB-dep_OMP_SusC/RagA"/>
</dbReference>
<dbReference type="PANTHER" id="PTHR30069:SF29">
    <property type="entry name" value="HEMOGLOBIN AND HEMOGLOBIN-HAPTOGLOBIN-BINDING PROTEIN 1-RELATED"/>
    <property type="match status" value="1"/>
</dbReference>
<dbReference type="SUPFAM" id="SSF49464">
    <property type="entry name" value="Carboxypeptidase regulatory domain-like"/>
    <property type="match status" value="1"/>
</dbReference>
<dbReference type="PROSITE" id="PS52016">
    <property type="entry name" value="TONB_DEPENDENT_REC_3"/>
    <property type="match status" value="1"/>
</dbReference>
<evidence type="ECO:0000256" key="7">
    <source>
        <dbReference type="ARBA" id="ARBA00023237"/>
    </source>
</evidence>
<evidence type="ECO:0000256" key="3">
    <source>
        <dbReference type="ARBA" id="ARBA00022452"/>
    </source>
</evidence>
<gene>
    <name evidence="12" type="ORF">FHW36_1011086</name>
</gene>
<keyword evidence="9" id="KW-1133">Transmembrane helix</keyword>
<evidence type="ECO:0000256" key="2">
    <source>
        <dbReference type="ARBA" id="ARBA00022448"/>
    </source>
</evidence>
<evidence type="ECO:0000259" key="10">
    <source>
        <dbReference type="Pfam" id="PF07660"/>
    </source>
</evidence>
<dbReference type="Gene3D" id="2.40.170.20">
    <property type="entry name" value="TonB-dependent receptor, beta-barrel domain"/>
    <property type="match status" value="1"/>
</dbReference>
<dbReference type="Pfam" id="PF13715">
    <property type="entry name" value="CarbopepD_reg_2"/>
    <property type="match status" value="1"/>
</dbReference>
<protein>
    <submittedName>
        <fullName evidence="12">TonB-linked SusC/RagA family outer membrane protein</fullName>
    </submittedName>
</protein>
<dbReference type="Gene3D" id="2.60.40.1120">
    <property type="entry name" value="Carboxypeptidase-like, regulatory domain"/>
    <property type="match status" value="1"/>
</dbReference>
<evidence type="ECO:0000256" key="4">
    <source>
        <dbReference type="ARBA" id="ARBA00022692"/>
    </source>
</evidence>
<feature type="domain" description="Secretin/TonB short N-terminal" evidence="10">
    <location>
        <begin position="78"/>
        <end position="128"/>
    </location>
</feature>
<dbReference type="InterPro" id="IPR036942">
    <property type="entry name" value="Beta-barrel_TonB_sf"/>
</dbReference>
<dbReference type="Gene3D" id="2.170.130.10">
    <property type="entry name" value="TonB-dependent receptor, plug domain"/>
    <property type="match status" value="1"/>
</dbReference>
<keyword evidence="6 8" id="KW-0472">Membrane</keyword>
<dbReference type="NCBIfam" id="TIGR04056">
    <property type="entry name" value="OMP_RagA_SusC"/>
    <property type="match status" value="1"/>
</dbReference>
<reference evidence="12 13" key="1">
    <citation type="submission" date="2019-06" db="EMBL/GenBank/DDBJ databases">
        <title>Sorghum-associated microbial communities from plants grown in Nebraska, USA.</title>
        <authorList>
            <person name="Schachtman D."/>
        </authorList>
    </citation>
    <scope>NUCLEOTIDE SEQUENCE [LARGE SCALE GENOMIC DNA]</scope>
    <source>
        <strain evidence="12 13">1209</strain>
    </source>
</reference>
<dbReference type="NCBIfam" id="TIGR04057">
    <property type="entry name" value="SusC_RagA_signa"/>
    <property type="match status" value="1"/>
</dbReference>
<dbReference type="InterPro" id="IPR012910">
    <property type="entry name" value="Plug_dom"/>
</dbReference>
<dbReference type="FunFam" id="2.170.130.10:FF:000003">
    <property type="entry name" value="SusC/RagA family TonB-linked outer membrane protein"/>
    <property type="match status" value="1"/>
</dbReference>
<evidence type="ECO:0000256" key="1">
    <source>
        <dbReference type="ARBA" id="ARBA00004571"/>
    </source>
</evidence>
<evidence type="ECO:0000256" key="9">
    <source>
        <dbReference type="SAM" id="Phobius"/>
    </source>
</evidence>
<sequence>MQNVLCNSTFLNGCYVAQQRPQKGLWAKTRLTMKLTTFLILAFIIQAGAATNAQTITLSLKNAPLSTVFKEISRQGGYNFVYNNSLLEHTGNVDLEVNHANVEEVLKQCFKHTSITYEIIDKTIVVRKLSSAGNATVAERQPAVATTVRGRVTGEDGTPLVGVTVQVKGTSTGIVTKENGEFQINIPDASSGILVFSFIGMERQEVAIGKSVFVTVVLKRLVSQQQEVVVVGYGTQKKTTLVGSVATMKGEEIARVPTANVTNAFAGHIPGVIANNRSGRPGDDYSSVYVRGFNSFSGGVDPLIIVDGIPDRNIDRLNPNDIESVTVLKDASAAIYGVRSANGAILITTKRGKAGKPVISYEGSYDIQQLTRMEHRVNSWQYMTYYNELNGYQGNTLPYTQADIDKYKAGNDPNYTSTDWQKEVFRKNAPQTNHSISVRGGSDAVKFFISGQYLSQQSNWSNSDENFKNYNLRSNIDASVSKNLKLTFDIAARKEERKYPAISAGSILHETVSMYPFIPVHWTNGLPSAGISNGRNPYLMMSSAPGYDNVTDLFVQPKIGFDWQLPAILKGLSVSGYAAFDYRQRSEKNFTRPWDAYTYSLSTNTYNNQKTSTAILSLSQDERSYNENTYFYKVAFDRTFGKHSINAFAGYEQTVSNYRMTYAYRKNLVSDQLDQLFTGSAVDQLATGSASQDGRESYLGRVSYSYADKYLAEVVGRYNGSFNFPGNKRWGMFPSVSLGWRISEEPFFKDNVRFVDNLKLRASWGVMGSDAVSKYMYLARYSLVSNMSSDYSSYPKEYYTYFGPNYSEATALYLASIPNTNITWEKQDTRNIGVDAVFFNNQLSVTADYFHNLRKDILAPRNASVPLYTGLTLPAENIGRTLNRGFDFIVNYNGKARAVKYNVGFNFTYAKSKVLFRDEAPNIPDYQKSTGLPIDSWVVFQTKGIYHTQEEVDKSPHMAGAKPGDLWLVDKNNDGLITYDDQVRIPESAYPKIVFGITMGAEYKGLALDLVWAGQTEAKQMILPQMQGSVVAPPQWLYDGRWTPDNANAIYPRAFNSKDPRNSVYADFWLADASFIRLKSAQLSYIVPKNLYGRIGIENIRVFVSGFNLFSIDKMKKFNRDPETNNITGINYPQTRIYRAGISIGL</sequence>
<dbReference type="InterPro" id="IPR039426">
    <property type="entry name" value="TonB-dep_rcpt-like"/>
</dbReference>
<dbReference type="GO" id="GO:0015344">
    <property type="term" value="F:siderophore uptake transmembrane transporter activity"/>
    <property type="evidence" value="ECO:0007669"/>
    <property type="project" value="TreeGrafter"/>
</dbReference>
<dbReference type="Gene3D" id="3.55.50.30">
    <property type="match status" value="1"/>
</dbReference>
<dbReference type="AlphaFoldDB" id="A0A561Q4A8"/>